<dbReference type="Gene3D" id="3.40.710.10">
    <property type="entry name" value="DD-peptidase/beta-lactamase superfamily"/>
    <property type="match status" value="1"/>
</dbReference>
<gene>
    <name evidence="3" type="ORF">GCM10009613_48160</name>
</gene>
<protein>
    <recommendedName>
        <fullName evidence="5">Serine hydrolase</fullName>
    </recommendedName>
</protein>
<feature type="compositionally biased region" description="Low complexity" evidence="1">
    <location>
        <begin position="158"/>
        <end position="174"/>
    </location>
</feature>
<feature type="chain" id="PRO_5046380058" description="Serine hydrolase" evidence="2">
    <location>
        <begin position="24"/>
        <end position="473"/>
    </location>
</feature>
<evidence type="ECO:0000256" key="2">
    <source>
        <dbReference type="SAM" id="SignalP"/>
    </source>
</evidence>
<reference evidence="3 4" key="1">
    <citation type="journal article" date="2019" name="Int. J. Syst. Evol. Microbiol.">
        <title>The Global Catalogue of Microorganisms (GCM) 10K type strain sequencing project: providing services to taxonomists for standard genome sequencing and annotation.</title>
        <authorList>
            <consortium name="The Broad Institute Genomics Platform"/>
            <consortium name="The Broad Institute Genome Sequencing Center for Infectious Disease"/>
            <person name="Wu L."/>
            <person name="Ma J."/>
        </authorList>
    </citation>
    <scope>NUCLEOTIDE SEQUENCE [LARGE SCALE GENOMIC DNA]</scope>
    <source>
        <strain evidence="3 4">JCM 11896</strain>
    </source>
</reference>
<accession>A0ABN1Y363</accession>
<evidence type="ECO:0008006" key="5">
    <source>
        <dbReference type="Google" id="ProtNLM"/>
    </source>
</evidence>
<evidence type="ECO:0000313" key="4">
    <source>
        <dbReference type="Proteomes" id="UP001501414"/>
    </source>
</evidence>
<keyword evidence="2" id="KW-0732">Signal</keyword>
<feature type="compositionally biased region" description="Gly residues" evidence="1">
    <location>
        <begin position="137"/>
        <end position="157"/>
    </location>
</feature>
<feature type="compositionally biased region" description="Pro residues" evidence="1">
    <location>
        <begin position="49"/>
        <end position="59"/>
    </location>
</feature>
<evidence type="ECO:0000256" key="1">
    <source>
        <dbReference type="SAM" id="MobiDB-lite"/>
    </source>
</evidence>
<dbReference type="Proteomes" id="UP001501414">
    <property type="component" value="Unassembled WGS sequence"/>
</dbReference>
<dbReference type="InterPro" id="IPR012338">
    <property type="entry name" value="Beta-lactam/transpept-like"/>
</dbReference>
<feature type="region of interest" description="Disordered" evidence="1">
    <location>
        <begin position="26"/>
        <end position="184"/>
    </location>
</feature>
<feature type="compositionally biased region" description="Low complexity" evidence="1">
    <location>
        <begin position="60"/>
        <end position="79"/>
    </location>
</feature>
<evidence type="ECO:0000313" key="3">
    <source>
        <dbReference type="EMBL" id="GAA1396642.1"/>
    </source>
</evidence>
<feature type="compositionally biased region" description="Low complexity" evidence="1">
    <location>
        <begin position="91"/>
        <end position="109"/>
    </location>
</feature>
<comment type="caution">
    <text evidence="3">The sequence shown here is derived from an EMBL/GenBank/DDBJ whole genome shotgun (WGS) entry which is preliminary data.</text>
</comment>
<feature type="signal peptide" evidence="2">
    <location>
        <begin position="1"/>
        <end position="23"/>
    </location>
</feature>
<name>A0ABN1Y363_9PSEU</name>
<feature type="compositionally biased region" description="Low complexity" evidence="1">
    <location>
        <begin position="117"/>
        <end position="136"/>
    </location>
</feature>
<proteinExistence type="predicted"/>
<keyword evidence="4" id="KW-1185">Reference proteome</keyword>
<dbReference type="RefSeq" id="WP_344026341.1">
    <property type="nucleotide sequence ID" value="NZ_BAAAJK010000033.1"/>
</dbReference>
<dbReference type="SUPFAM" id="SSF56601">
    <property type="entry name" value="beta-lactamase/transpeptidase-like"/>
    <property type="match status" value="1"/>
</dbReference>
<feature type="compositionally biased region" description="Low complexity" evidence="1">
    <location>
        <begin position="26"/>
        <end position="48"/>
    </location>
</feature>
<organism evidence="3 4">
    <name type="scientific">Pseudonocardia kongjuensis</name>
    <dbReference type="NCBI Taxonomy" id="102227"/>
    <lineage>
        <taxon>Bacteria</taxon>
        <taxon>Bacillati</taxon>
        <taxon>Actinomycetota</taxon>
        <taxon>Actinomycetes</taxon>
        <taxon>Pseudonocardiales</taxon>
        <taxon>Pseudonocardiaceae</taxon>
        <taxon>Pseudonocardia</taxon>
    </lineage>
</organism>
<dbReference type="EMBL" id="BAAAJK010000033">
    <property type="protein sequence ID" value="GAA1396642.1"/>
    <property type="molecule type" value="Genomic_DNA"/>
</dbReference>
<sequence>MPGRRLYRWAGALVAVVAVTAPAALGAGTAPAGSAPAGPSAVAAASPDPEQPAPGPAPAPAQAVVPAPAPASGPGRAADVPGPVPSAVAIAPRPSSGAPGTGPAVAGPGPAGPYLPEPQADGAPVPDGAPAADGGEPPAGGGEPAAGGGEPAAGGGEPAAAGGEPAGDTAAADPVVPPAGPLDAQPESAASLLYGTTRDLLLAMIEPGADAGIAPREAVTLPPGTIPVAREDEEGLQLSWALLDTATGRWTGSADADSTRTEAESTIKAWLAADTLRAAAEAGRPVTEAERADISASVRASSNSAAERLYRRGGREATTDRLAAECGVSVTTSRPGWWSFTQLSALDAAAILACVRDRAEEWPGGTELLTDLASITPDGRSGIHGMLPGAVAEKNGWTRHGAGYWNVNCVLAWENRALAVLTTYPAERDVEFGWAACRDVASDVLAADGVTVAPDVLAADDGTAAPDTLTGNG</sequence>